<dbReference type="RefSeq" id="WP_198490935.1">
    <property type="nucleotide sequence ID" value="NZ_CP066078.1"/>
</dbReference>
<dbReference type="InterPro" id="IPR045055">
    <property type="entry name" value="DNA2/NAM7-like"/>
</dbReference>
<dbReference type="InterPro" id="IPR047187">
    <property type="entry name" value="SF1_C_Upf1"/>
</dbReference>
<evidence type="ECO:0000313" key="4">
    <source>
        <dbReference type="EMBL" id="QQC60160.1"/>
    </source>
</evidence>
<dbReference type="CDD" id="cd18808">
    <property type="entry name" value="SF1_C_Upf1"/>
    <property type="match status" value="1"/>
</dbReference>
<dbReference type="InterPro" id="IPR041679">
    <property type="entry name" value="DNA2/NAM7-like_C"/>
</dbReference>
<feature type="region of interest" description="Disordered" evidence="1">
    <location>
        <begin position="1817"/>
        <end position="1841"/>
    </location>
</feature>
<dbReference type="GO" id="GO:0004386">
    <property type="term" value="F:helicase activity"/>
    <property type="evidence" value="ECO:0007669"/>
    <property type="project" value="InterPro"/>
</dbReference>
<feature type="region of interest" description="Disordered" evidence="1">
    <location>
        <begin position="1744"/>
        <end position="1785"/>
    </location>
</feature>
<dbReference type="Pfam" id="PF13087">
    <property type="entry name" value="AAA_12"/>
    <property type="match status" value="1"/>
</dbReference>
<dbReference type="InterPro" id="IPR041677">
    <property type="entry name" value="DNA2/NAM7_AAA_11"/>
</dbReference>
<dbReference type="InterPro" id="IPR025103">
    <property type="entry name" value="DUF4011"/>
</dbReference>
<feature type="domain" description="DNA2/NAM7 helicase-like C-terminal" evidence="3">
    <location>
        <begin position="1408"/>
        <end position="1592"/>
    </location>
</feature>
<organism evidence="4 5">
    <name type="scientific">Rothia kristinae</name>
    <dbReference type="NCBI Taxonomy" id="37923"/>
    <lineage>
        <taxon>Bacteria</taxon>
        <taxon>Bacillati</taxon>
        <taxon>Actinomycetota</taxon>
        <taxon>Actinomycetes</taxon>
        <taxon>Micrococcales</taxon>
        <taxon>Micrococcaceae</taxon>
        <taxon>Rothia</taxon>
    </lineage>
</organism>
<evidence type="ECO:0000256" key="1">
    <source>
        <dbReference type="SAM" id="MobiDB-lite"/>
    </source>
</evidence>
<evidence type="ECO:0000313" key="5">
    <source>
        <dbReference type="Proteomes" id="UP000595221"/>
    </source>
</evidence>
<dbReference type="SUPFAM" id="SSF52540">
    <property type="entry name" value="P-loop containing nucleoside triphosphate hydrolases"/>
    <property type="match status" value="1"/>
</dbReference>
<sequence>MSSEEPASEKTQQELVEEARFRVGLWLPEEGPGLAHRELECGTARLHIVYRTAINFALVHNGVGPLAGVGVLNEDPEHSVKISSITASLDSLGMERCWSAPAGLDLPPLEHQVYGASETSWPLPMDRFLNIDESSTDLLRLEIVVNGQTHAHELPVRCLAHDEWNASTVPELLAAFVQPRSRAVQTVLDSASDILERTTGDSSLAGYQKGPERVRLTTEAIYDALRLQQIRYSEPPASFEETGQRIRPYDAMLESRFGTCIDLALLFAAAAEEAGLNPVLVMQQGHAFPGVMLTDVSPSSYVVSSQTQLSNLFGGDLLLAVETTAATAPGEIEFATAVETAHRSAQRGKAVRYVLDVSAAHRRVRPLPTVTTVEGTRVLETVVTHAPAHVPGAQPSPPEQRRRAREEYPQRVRVWLSGLLDLTRRNPLLNLSPDSGVRVLVTPSQLGTMEDDLSDGRSIRLLTEDDMTAIHISRGWISTTQLPEEERFQVYSQERALYVHSRRGRASNKLNTLRREARRTIEETGANSLFLTIGTFEWKDASGREGGSAPLYLLPVTLTGSPTRPHELRLEPGAEIRPNYSLIEKLRQDHELEFPVLEQPYQDSAGIDIPRIFTELRTEFSTRGLSFSLTEDVRLAILRFSTLDLWRDAKEHWSELSANPLVRHLIEATGELFEDSVEAPELAPEDEARACLPVPADSSQMAAVRAASAGSTFVLEGPPGTGKSQTITNMIADGLSEGRKILFVAEKQAALSVVEERLRRIGLSPLVLNVHGAKISPKDVRLQLRTSLDEPSSPPSMAFQTLRNQLDRSIQELSRYPRALHGGEHGQSVWDLFQHREQLEEKPQTHGVWQADQVHVPESQLDDAAGLAELAEQIERCERRTQGARLPRSWELVSPLAGHHRTEEAPDADAMMDALLHLARAVQREDSDLLRLLDLMEGHEDELQEWLAELQTERSWIPSQLQRAVQDPEKVTRLRLDLDQARESWRPLLDILTPAAHHADIRVLAERYREAQAGGIFKRSRLTRLAITEIQALVVPSAAEEVEGDPLRLLAQVEALRAASDALRQRLDSMLGQGSASPFDRHLPQQLWAHENHLREQLMHRHRLESLLRVSPGAEELLEQLVHSRQSIGSLGRLESAARTLWELWEALTDVLDLDEASERTWRAERPRWVAVSEDAPSWAAHAEQSQREQTTRILRLRSLLRELEARGLRDVAEQIYQGRDARGLREAVERGTARTALFEALRDSGLSDFEPADYQQRVARYLEESRDVRDGWRSELPKKLLDAKSRRETVDANLRRELGRKRGGSIRGLFETFGDQVLQITPCVLMSPASVARFLPAQGIRFDTVIFDEASQIRVADAIGALGRADSAVVVGDSQQMPPTSIFGPSSAADDDAELGAADQESILSEAVASGVEQRWLSWHYRSQDDSLISFSNRRYYRSRLAIFPAPPEHRPGYGIDVVPVGGQYDHGGTRTNPAEAEAIVAEISRHLSSDPDVSIGVITFNVQQRDLILDLLERSKHRLIQEALLRDVDPLFVKNLENVQGDERDIILFSLAFSRKADGGELPMNFGPLNNVGGERRLNVAITRARRAVRLFTSLRAAELDLSRARSEGVAHLKEYLRYAEEHLQVTGHQTQESYDLYRDGVRDALQAEGLEVISGIGVSSFTVDLAVRVGPEYGWLAVLLDTPEWARRTAVSDRVALPAQVLQGVMGWQDTIQVLLPAWHQDRTAVVQQILAAAQALTLPAEDASTESDEPSSTQTEEHVDEAEVHLPPDHSLEEPGGQDTRREVASIDDAVQIRSSPFLVRDQQDDVPAIAQVSGPVADPSTDDGSAASPESAQQKPYEVALRLAPDGSLGGQEVLDHLGVPEVRQRIRAVLEEIITYEGPIEESQLARQVARRYGYGRVSAQRAHEILRCAPRKPERIRGFSSFYWPEEIDPVQYRGYRSGLGQFHWKIDQISPREQANAILATLAGYRRTGAWPPSADLVRASSRRLGFARAGAQIQAHIADVIDWMMRTGQLERTEWGGIAPISEP</sequence>
<dbReference type="Gene3D" id="3.10.620.30">
    <property type="match status" value="1"/>
</dbReference>
<evidence type="ECO:0000259" key="2">
    <source>
        <dbReference type="Pfam" id="PF13086"/>
    </source>
</evidence>
<gene>
    <name evidence="4" type="ORF">I6H58_04325</name>
</gene>
<dbReference type="Proteomes" id="UP000595221">
    <property type="component" value="Chromosome"/>
</dbReference>
<accession>A0A7T4MV30</accession>
<dbReference type="Gene3D" id="3.40.50.300">
    <property type="entry name" value="P-loop containing nucleotide triphosphate hydrolases"/>
    <property type="match status" value="3"/>
</dbReference>
<reference evidence="4 5" key="1">
    <citation type="submission" date="2020-12" db="EMBL/GenBank/DDBJ databases">
        <title>FDA dAtabase for Regulatory Grade micrObial Sequences (FDA-ARGOS): Supporting development and validation of Infectious Disease Dx tests.</title>
        <authorList>
            <person name="Sproer C."/>
            <person name="Gronow S."/>
            <person name="Severitt S."/>
            <person name="Schroder I."/>
            <person name="Tallon L."/>
            <person name="Sadzewicz L."/>
            <person name="Zhao X."/>
            <person name="Boylan J."/>
            <person name="Ott S."/>
            <person name="Bowen H."/>
            <person name="Vavikolanu K."/>
            <person name="Mehta A."/>
            <person name="Aluvathingal J."/>
            <person name="Nadendla S."/>
            <person name="Lowell S."/>
            <person name="Myers T."/>
            <person name="Yan Y."/>
            <person name="Sichtig H."/>
        </authorList>
    </citation>
    <scope>NUCLEOTIDE SEQUENCE [LARGE SCALE GENOMIC DNA]</scope>
    <source>
        <strain evidence="4 5">FDAARGOS_1001</strain>
    </source>
</reference>
<protein>
    <submittedName>
        <fullName evidence="4">DUF3320 domain-containing protein</fullName>
    </submittedName>
</protein>
<dbReference type="FunFam" id="3.40.50.300:FF:002063">
    <property type="entry name" value="DNA helicase related protein"/>
    <property type="match status" value="1"/>
</dbReference>
<name>A0A7T4MV30_9MICC</name>
<evidence type="ECO:0000259" key="3">
    <source>
        <dbReference type="Pfam" id="PF13087"/>
    </source>
</evidence>
<dbReference type="Pfam" id="PF13195">
    <property type="entry name" value="DUF4011"/>
    <property type="match status" value="1"/>
</dbReference>
<dbReference type="PANTHER" id="PTHR10887:SF495">
    <property type="entry name" value="HELICASE SENATAXIN ISOFORM X1-RELATED"/>
    <property type="match status" value="1"/>
</dbReference>
<proteinExistence type="predicted"/>
<dbReference type="InterPro" id="IPR027417">
    <property type="entry name" value="P-loop_NTPase"/>
</dbReference>
<dbReference type="EMBL" id="CP066078">
    <property type="protein sequence ID" value="QQC60160.1"/>
    <property type="molecule type" value="Genomic_DNA"/>
</dbReference>
<dbReference type="Pfam" id="PF13086">
    <property type="entry name" value="AAA_11"/>
    <property type="match status" value="1"/>
</dbReference>
<feature type="domain" description="DNA2/NAM7 helicase helicase" evidence="2">
    <location>
        <begin position="697"/>
        <end position="844"/>
    </location>
</feature>
<feature type="compositionally biased region" description="Basic and acidic residues" evidence="1">
    <location>
        <begin position="1759"/>
        <end position="1785"/>
    </location>
</feature>
<dbReference type="PANTHER" id="PTHR10887">
    <property type="entry name" value="DNA2/NAM7 HELICASE FAMILY"/>
    <property type="match status" value="1"/>
</dbReference>